<dbReference type="GO" id="GO:0007169">
    <property type="term" value="P:cell surface receptor protein tyrosine kinase signaling pathway"/>
    <property type="evidence" value="ECO:0007669"/>
    <property type="project" value="TreeGrafter"/>
</dbReference>
<accession>A0A914XDL7</accession>
<dbReference type="GO" id="GO:0004714">
    <property type="term" value="F:transmembrane receptor protein tyrosine kinase activity"/>
    <property type="evidence" value="ECO:0007669"/>
    <property type="project" value="TreeGrafter"/>
</dbReference>
<keyword evidence="2" id="KW-1185">Reference proteome</keyword>
<dbReference type="InterPro" id="IPR020635">
    <property type="entry name" value="Tyr_kinase_cat_dom"/>
</dbReference>
<dbReference type="PRINTS" id="PR00109">
    <property type="entry name" value="TYRKINASE"/>
</dbReference>
<dbReference type="Proteomes" id="UP000887566">
    <property type="component" value="Unplaced"/>
</dbReference>
<feature type="domain" description="Protein kinase" evidence="1">
    <location>
        <begin position="1"/>
        <end position="150"/>
    </location>
</feature>
<dbReference type="PANTHER" id="PTHR24416">
    <property type="entry name" value="TYROSINE-PROTEIN KINASE RECEPTOR"/>
    <property type="match status" value="1"/>
</dbReference>
<dbReference type="InterPro" id="IPR050122">
    <property type="entry name" value="RTK"/>
</dbReference>
<protein>
    <submittedName>
        <fullName evidence="3">Protein kinase domain-containing protein</fullName>
    </submittedName>
</protein>
<dbReference type="PROSITE" id="PS00109">
    <property type="entry name" value="PROTEIN_KINASE_TYR"/>
    <property type="match status" value="1"/>
</dbReference>
<dbReference type="InterPro" id="IPR008266">
    <property type="entry name" value="Tyr_kinase_AS"/>
</dbReference>
<dbReference type="InterPro" id="IPR011009">
    <property type="entry name" value="Kinase-like_dom_sf"/>
</dbReference>
<dbReference type="GO" id="GO:0005524">
    <property type="term" value="F:ATP binding"/>
    <property type="evidence" value="ECO:0007669"/>
    <property type="project" value="InterPro"/>
</dbReference>
<dbReference type="InterPro" id="IPR001245">
    <property type="entry name" value="Ser-Thr/Tyr_kinase_cat_dom"/>
</dbReference>
<name>A0A914XDL7_9BILA</name>
<dbReference type="Gene3D" id="1.10.510.10">
    <property type="entry name" value="Transferase(Phosphotransferase) domain 1"/>
    <property type="match status" value="1"/>
</dbReference>
<evidence type="ECO:0000313" key="2">
    <source>
        <dbReference type="Proteomes" id="UP000887566"/>
    </source>
</evidence>
<sequence>MEFLHMKEVVHRDLALRNILLTSDYIVKIGDFGLSRSTINGSYLKIQNPPLPVKWTAPEVFVNNTIPIESDLYTFGILLWELFTLGEKPHQQFIFVKEVEEKEVNVVAKKGKRMNKPPFVPNEIYELMKLLCNLDPYLRPPLKQCKRNIIKNLKEACPPLSSRFEVTEAVENSDGNRQSCEASAIKVQKGIQKNCDVANNEYFATPKM</sequence>
<dbReference type="PANTHER" id="PTHR24416:SF600">
    <property type="entry name" value="PDGF- AND VEGF-RECEPTOR RELATED, ISOFORM J"/>
    <property type="match status" value="1"/>
</dbReference>
<dbReference type="GO" id="GO:0043235">
    <property type="term" value="C:receptor complex"/>
    <property type="evidence" value="ECO:0007669"/>
    <property type="project" value="TreeGrafter"/>
</dbReference>
<organism evidence="2 3">
    <name type="scientific">Plectus sambesii</name>
    <dbReference type="NCBI Taxonomy" id="2011161"/>
    <lineage>
        <taxon>Eukaryota</taxon>
        <taxon>Metazoa</taxon>
        <taxon>Ecdysozoa</taxon>
        <taxon>Nematoda</taxon>
        <taxon>Chromadorea</taxon>
        <taxon>Plectida</taxon>
        <taxon>Plectina</taxon>
        <taxon>Plectoidea</taxon>
        <taxon>Plectidae</taxon>
        <taxon>Plectus</taxon>
    </lineage>
</organism>
<dbReference type="AlphaFoldDB" id="A0A914XDL7"/>
<evidence type="ECO:0000313" key="3">
    <source>
        <dbReference type="WBParaSite" id="PSAMB.scaffold7754size7165.g30502.t1"/>
    </source>
</evidence>
<dbReference type="Pfam" id="PF07714">
    <property type="entry name" value="PK_Tyr_Ser-Thr"/>
    <property type="match status" value="1"/>
</dbReference>
<dbReference type="GO" id="GO:0005886">
    <property type="term" value="C:plasma membrane"/>
    <property type="evidence" value="ECO:0007669"/>
    <property type="project" value="TreeGrafter"/>
</dbReference>
<proteinExistence type="predicted"/>
<dbReference type="SUPFAM" id="SSF56112">
    <property type="entry name" value="Protein kinase-like (PK-like)"/>
    <property type="match status" value="1"/>
</dbReference>
<reference evidence="3" key="1">
    <citation type="submission" date="2022-11" db="UniProtKB">
        <authorList>
            <consortium name="WormBaseParasite"/>
        </authorList>
    </citation>
    <scope>IDENTIFICATION</scope>
</reference>
<dbReference type="WBParaSite" id="PSAMB.scaffold7754size7165.g30502.t1">
    <property type="protein sequence ID" value="PSAMB.scaffold7754size7165.g30502.t1"/>
    <property type="gene ID" value="PSAMB.scaffold7754size7165.g30502"/>
</dbReference>
<dbReference type="SMART" id="SM00219">
    <property type="entry name" value="TyrKc"/>
    <property type="match status" value="1"/>
</dbReference>
<dbReference type="PROSITE" id="PS50011">
    <property type="entry name" value="PROTEIN_KINASE_DOM"/>
    <property type="match status" value="1"/>
</dbReference>
<evidence type="ECO:0000259" key="1">
    <source>
        <dbReference type="PROSITE" id="PS50011"/>
    </source>
</evidence>
<dbReference type="InterPro" id="IPR000719">
    <property type="entry name" value="Prot_kinase_dom"/>
</dbReference>